<dbReference type="InterPro" id="IPR036736">
    <property type="entry name" value="ACP-like_sf"/>
</dbReference>
<gene>
    <name evidence="6" type="ORF">J3495_03080</name>
</gene>
<dbReference type="SUPFAM" id="SSF47336">
    <property type="entry name" value="ACP-like"/>
    <property type="match status" value="1"/>
</dbReference>
<accession>A0A940XC53</accession>
<dbReference type="SUPFAM" id="SSF55048">
    <property type="entry name" value="Probable ACP-binding domain of malonyl-CoA ACP transacylase"/>
    <property type="match status" value="1"/>
</dbReference>
<proteinExistence type="predicted"/>
<dbReference type="SMART" id="SM00827">
    <property type="entry name" value="PKS_AT"/>
    <property type="match status" value="1"/>
</dbReference>
<dbReference type="InterPro" id="IPR016039">
    <property type="entry name" value="Thiolase-like"/>
</dbReference>
<reference evidence="6 7" key="1">
    <citation type="submission" date="2021-03" db="EMBL/GenBank/DDBJ databases">
        <title>Flavobacterium Flabelliformis Sp. Nov. And Flavobacterium Geliluteum Sp. Nov., Two Novel Multidrug Resistant Psychrophilic Species Isolated From Antarctica.</title>
        <authorList>
            <person name="Kralova S."/>
            <person name="Busse H.J."/>
            <person name="Bezdicek M."/>
            <person name="Nykrynova M."/>
            <person name="Kroupova E."/>
            <person name="Krsek D."/>
            <person name="Sedlacek I."/>
        </authorList>
    </citation>
    <scope>NUCLEOTIDE SEQUENCE [LARGE SCALE GENOMIC DNA]</scope>
    <source>
        <strain evidence="6 7">P7388</strain>
    </source>
</reference>
<dbReference type="PANTHER" id="PTHR43775:SF51">
    <property type="entry name" value="INACTIVE PHENOLPHTHIOCEROL SYNTHESIS POLYKETIDE SYNTHASE TYPE I PKS1-RELATED"/>
    <property type="match status" value="1"/>
</dbReference>
<dbReference type="PROSITE" id="PS52004">
    <property type="entry name" value="KS3_2"/>
    <property type="match status" value="1"/>
</dbReference>
<dbReference type="RefSeq" id="WP_210665101.1">
    <property type="nucleotide sequence ID" value="NZ_JAGFBV010000003.1"/>
</dbReference>
<sequence length="1003" mass="112641">MMKNYNKDKTGLELAIIGMSCKVPGADNWREFWNNLLSAKESIHFYTDAELENLGVNKSLFSEKNYVKAKSVVNNKGSFDNLFFKYSIKEAALMNPTHRMFHENVWEALEDSGYTPDQVNGKISIYAGVGDDTNWKAYAMMKNMDGLLDDLTLNFISSKDHLASLIAYKLNLQGAAYSINTACSSSLAAIHLACRGLLMGESKLAVAGGISLDTSIQKGYKYQEELIYSSDGHCRTFDDAASGTVGSEGSGVVVLKKLSDAIEDNDHIYAVIKGSAANNDGNRKVGYAAPSIIGQTECIKTAHKLANVEAETIEYIEAHGTGTKIGDPIEVEALNLAFNNNNNHHCALGSVKTNFGHTDAASGVIGLIKTALSLKYKKIPPTLHYKKANSEIYFDEGPFYVNAELKEWEGNGQPLRAGVSSFGIGGTNVHLILEEAPEQAYNLVEIQRNRVLTVSAKTSSSLKKYLNKLHTFLESEDVNLDNLIYTYRVGRTSFNHRIALEFKDKNELLNRLSENYGRSDLFADVTKKKKTVFLFPGLGSQYSGMVKDVYENENIFKEKIDGGCNYLKELTGEDFKTILFSESEKIEKQKYAEPLLFLVEYSLAYLLKSFNVLPDYVLGQNIGEYAAACVSGIFTFEEGLKLMILKSNLLNEKKTDILLSVFLTEEEAEKFINKKISLAAVNGTQQVTFSGKQKEIEDLSNQLSEMGIMNSKLQKKHIDYSNVNDAFKKQFISFWNELSLNKMNVPFVSSITAKIVKEEEVTKPEYWLNLITETSRFYNSIAALTEKENDLVFIEVGSGNTLEKLIKREAVSINKKATIINLTRQSKDNAEDSNVLEKALVKLWYDGINVNWAAYYDKCKYKRISLPVHPFETNQFPSEVEPFKAMFETKIPSSAASNIFHTQKDEIIVSEPIVEEDIVLDKLKKIFKDFFDIEEVKVESDFFELGLNSLNGMLLLKNIKTEFRIDLTLHEFFECESIVDITSKIVQFQSNKSHLNSYKTITI</sequence>
<evidence type="ECO:0000256" key="2">
    <source>
        <dbReference type="ARBA" id="ARBA00022553"/>
    </source>
</evidence>
<dbReference type="Gene3D" id="1.10.1200.10">
    <property type="entry name" value="ACP-like"/>
    <property type="match status" value="1"/>
</dbReference>
<dbReference type="PROSITE" id="PS50075">
    <property type="entry name" value="CARRIER"/>
    <property type="match status" value="1"/>
</dbReference>
<dbReference type="CDD" id="cd00833">
    <property type="entry name" value="PKS"/>
    <property type="match status" value="1"/>
</dbReference>
<dbReference type="SUPFAM" id="SSF52151">
    <property type="entry name" value="FabD/lysophospholipase-like"/>
    <property type="match status" value="1"/>
</dbReference>
<dbReference type="InterPro" id="IPR014030">
    <property type="entry name" value="Ketoacyl_synth_N"/>
</dbReference>
<dbReference type="SUPFAM" id="SSF53901">
    <property type="entry name" value="Thiolase-like"/>
    <property type="match status" value="1"/>
</dbReference>
<comment type="caution">
    <text evidence="6">The sequence shown here is derived from an EMBL/GenBank/DDBJ whole genome shotgun (WGS) entry which is preliminary data.</text>
</comment>
<dbReference type="Pfam" id="PF00109">
    <property type="entry name" value="ketoacyl-synt"/>
    <property type="match status" value="1"/>
</dbReference>
<dbReference type="PROSITE" id="PS00012">
    <property type="entry name" value="PHOSPHOPANTETHEINE"/>
    <property type="match status" value="1"/>
</dbReference>
<keyword evidence="7" id="KW-1185">Reference proteome</keyword>
<dbReference type="PANTHER" id="PTHR43775">
    <property type="entry name" value="FATTY ACID SYNTHASE"/>
    <property type="match status" value="1"/>
</dbReference>
<evidence type="ECO:0000259" key="4">
    <source>
        <dbReference type="PROSITE" id="PS50075"/>
    </source>
</evidence>
<dbReference type="InterPro" id="IPR032821">
    <property type="entry name" value="PKS_assoc"/>
</dbReference>
<dbReference type="InterPro" id="IPR020841">
    <property type="entry name" value="PKS_Beta-ketoAc_synthase_dom"/>
</dbReference>
<evidence type="ECO:0000256" key="1">
    <source>
        <dbReference type="ARBA" id="ARBA00022450"/>
    </source>
</evidence>
<dbReference type="InterPro" id="IPR016036">
    <property type="entry name" value="Malonyl_transacylase_ACP-bd"/>
</dbReference>
<name>A0A940XC53_9FLAO</name>
<dbReference type="InterPro" id="IPR001227">
    <property type="entry name" value="Ac_transferase_dom_sf"/>
</dbReference>
<dbReference type="Gene3D" id="3.40.366.10">
    <property type="entry name" value="Malonyl-Coenzyme A Acyl Carrier Protein, domain 2"/>
    <property type="match status" value="1"/>
</dbReference>
<dbReference type="Pfam" id="PF00698">
    <property type="entry name" value="Acyl_transf_1"/>
    <property type="match status" value="1"/>
</dbReference>
<evidence type="ECO:0000313" key="7">
    <source>
        <dbReference type="Proteomes" id="UP000675047"/>
    </source>
</evidence>
<evidence type="ECO:0000259" key="5">
    <source>
        <dbReference type="PROSITE" id="PS52004"/>
    </source>
</evidence>
<protein>
    <submittedName>
        <fullName evidence="6">Acyltransferase domain-containing protein</fullName>
    </submittedName>
</protein>
<dbReference type="EMBL" id="JAGFBV010000003">
    <property type="protein sequence ID" value="MBP4137060.1"/>
    <property type="molecule type" value="Genomic_DNA"/>
</dbReference>
<dbReference type="InterPro" id="IPR014043">
    <property type="entry name" value="Acyl_transferase_dom"/>
</dbReference>
<dbReference type="InterPro" id="IPR016035">
    <property type="entry name" value="Acyl_Trfase/lysoPLipase"/>
</dbReference>
<evidence type="ECO:0000256" key="3">
    <source>
        <dbReference type="ARBA" id="ARBA00022679"/>
    </source>
</evidence>
<evidence type="ECO:0000313" key="6">
    <source>
        <dbReference type="EMBL" id="MBP4137060.1"/>
    </source>
</evidence>
<dbReference type="Pfam" id="PF16197">
    <property type="entry name" value="KAsynt_C_assoc"/>
    <property type="match status" value="1"/>
</dbReference>
<feature type="domain" description="Carrier" evidence="4">
    <location>
        <begin position="914"/>
        <end position="989"/>
    </location>
</feature>
<dbReference type="GO" id="GO:0006633">
    <property type="term" value="P:fatty acid biosynthetic process"/>
    <property type="evidence" value="ECO:0007669"/>
    <property type="project" value="TreeGrafter"/>
</dbReference>
<dbReference type="Pfam" id="PF02801">
    <property type="entry name" value="Ketoacyl-synt_C"/>
    <property type="match status" value="1"/>
</dbReference>
<feature type="domain" description="Ketosynthase family 3 (KS3)" evidence="5">
    <location>
        <begin position="11"/>
        <end position="435"/>
    </location>
</feature>
<dbReference type="Gene3D" id="3.30.70.250">
    <property type="entry name" value="Malonyl-CoA ACP transacylase, ACP-binding"/>
    <property type="match status" value="1"/>
</dbReference>
<dbReference type="InterPro" id="IPR014031">
    <property type="entry name" value="Ketoacyl_synth_C"/>
</dbReference>
<dbReference type="InterPro" id="IPR050091">
    <property type="entry name" value="PKS_NRPS_Biosynth_Enz"/>
</dbReference>
<dbReference type="InterPro" id="IPR009081">
    <property type="entry name" value="PP-bd_ACP"/>
</dbReference>
<keyword evidence="2" id="KW-0597">Phosphoprotein</keyword>
<keyword evidence="3" id="KW-0808">Transferase</keyword>
<organism evidence="6 7">
    <name type="scientific">Flavobacterium geliluteum</name>
    <dbReference type="NCBI Taxonomy" id="2816120"/>
    <lineage>
        <taxon>Bacteria</taxon>
        <taxon>Pseudomonadati</taxon>
        <taxon>Bacteroidota</taxon>
        <taxon>Flavobacteriia</taxon>
        <taxon>Flavobacteriales</taxon>
        <taxon>Flavobacteriaceae</taxon>
        <taxon>Flavobacterium</taxon>
    </lineage>
</organism>
<dbReference type="Gene3D" id="3.40.47.10">
    <property type="match status" value="1"/>
</dbReference>
<keyword evidence="1" id="KW-0596">Phosphopantetheine</keyword>
<dbReference type="GO" id="GO:0004312">
    <property type="term" value="F:fatty acid synthase activity"/>
    <property type="evidence" value="ECO:0007669"/>
    <property type="project" value="TreeGrafter"/>
</dbReference>
<dbReference type="InterPro" id="IPR006162">
    <property type="entry name" value="Ppantetheine_attach_site"/>
</dbReference>
<keyword evidence="6" id="KW-0012">Acyltransferase</keyword>
<dbReference type="AlphaFoldDB" id="A0A940XC53"/>
<dbReference type="Pfam" id="PF00550">
    <property type="entry name" value="PP-binding"/>
    <property type="match status" value="1"/>
</dbReference>
<dbReference type="Gene3D" id="3.30.70.3290">
    <property type="match status" value="1"/>
</dbReference>
<dbReference type="SMART" id="SM00825">
    <property type="entry name" value="PKS_KS"/>
    <property type="match status" value="1"/>
</dbReference>
<dbReference type="Proteomes" id="UP000675047">
    <property type="component" value="Unassembled WGS sequence"/>
</dbReference>